<sequence>MSTDPRTELTRLLDALETHLDAVAHRTREHDPVIDEAYVEIANAFEAYENALFEVHNEVTPLSVYGDDDENFDEFLTDTDTDDEDDDIEYEKN</sequence>
<proteinExistence type="predicted"/>
<reference evidence="2 3" key="1">
    <citation type="submission" date="2017-04" db="EMBL/GenBank/DDBJ databases">
        <title>Kefir bacterial isolates.</title>
        <authorList>
            <person name="Kim Y."/>
            <person name="Blasche S."/>
            <person name="Patil K.R."/>
        </authorList>
    </citation>
    <scope>NUCLEOTIDE SEQUENCE [LARGE SCALE GENOMIC DNA]</scope>
    <source>
        <strain evidence="2 3">OG2-1</strain>
    </source>
</reference>
<organism evidence="2 3">
    <name type="scientific">Rothia dentocariosa</name>
    <dbReference type="NCBI Taxonomy" id="2047"/>
    <lineage>
        <taxon>Bacteria</taxon>
        <taxon>Bacillati</taxon>
        <taxon>Actinomycetota</taxon>
        <taxon>Actinomycetes</taxon>
        <taxon>Micrococcales</taxon>
        <taxon>Micrococcaceae</taxon>
        <taxon>Rothia</taxon>
    </lineage>
</organism>
<dbReference type="EMBL" id="NCWU01000005">
    <property type="protein sequence ID" value="PAK85681.1"/>
    <property type="molecule type" value="Genomic_DNA"/>
</dbReference>
<dbReference type="AlphaFoldDB" id="A0AAE5KS99"/>
<protein>
    <recommendedName>
        <fullName evidence="4">Dehydrogenase</fullName>
    </recommendedName>
</protein>
<evidence type="ECO:0000313" key="2">
    <source>
        <dbReference type="EMBL" id="PAK85681.1"/>
    </source>
</evidence>
<feature type="region of interest" description="Disordered" evidence="1">
    <location>
        <begin position="64"/>
        <end position="93"/>
    </location>
</feature>
<feature type="compositionally biased region" description="Acidic residues" evidence="1">
    <location>
        <begin position="66"/>
        <end position="93"/>
    </location>
</feature>
<evidence type="ECO:0008006" key="4">
    <source>
        <dbReference type="Google" id="ProtNLM"/>
    </source>
</evidence>
<name>A0AAE5KS99_9MICC</name>
<dbReference type="Proteomes" id="UP000216195">
    <property type="component" value="Unassembled WGS sequence"/>
</dbReference>
<dbReference type="RefSeq" id="WP_095343488.1">
    <property type="nucleotide sequence ID" value="NZ_CAUTCD010000050.1"/>
</dbReference>
<comment type="caution">
    <text evidence="2">The sequence shown here is derived from an EMBL/GenBank/DDBJ whole genome shotgun (WGS) entry which is preliminary data.</text>
</comment>
<evidence type="ECO:0000313" key="3">
    <source>
        <dbReference type="Proteomes" id="UP000216195"/>
    </source>
</evidence>
<accession>A0AAE5KS99</accession>
<evidence type="ECO:0000256" key="1">
    <source>
        <dbReference type="SAM" id="MobiDB-lite"/>
    </source>
</evidence>
<gene>
    <name evidence="2" type="ORF">B8W87_05765</name>
</gene>